<dbReference type="AlphaFoldDB" id="A0A5D8YYI0"/>
<dbReference type="PANTHER" id="PTHR45947">
    <property type="entry name" value="SULFOQUINOVOSYL TRANSFERASE SQD2"/>
    <property type="match status" value="1"/>
</dbReference>
<dbReference type="InterPro" id="IPR050194">
    <property type="entry name" value="Glycosyltransferase_grp1"/>
</dbReference>
<feature type="non-terminal residue" evidence="2">
    <location>
        <position position="326"/>
    </location>
</feature>
<dbReference type="SUPFAM" id="SSF53756">
    <property type="entry name" value="UDP-Glycosyltransferase/glycogen phosphorylase"/>
    <property type="match status" value="1"/>
</dbReference>
<dbReference type="Pfam" id="PF13692">
    <property type="entry name" value="Glyco_trans_1_4"/>
    <property type="match status" value="1"/>
</dbReference>
<dbReference type="Proteomes" id="UP000323164">
    <property type="component" value="Unassembled WGS sequence"/>
</dbReference>
<keyword evidence="3" id="KW-1185">Reference proteome</keyword>
<name>A0A5D8YYI0_9GAMM</name>
<reference evidence="2 3" key="1">
    <citation type="submission" date="2019-08" db="EMBL/GenBank/DDBJ databases">
        <title>Draft genome sequence of Lysobacter sp. UKS-15.</title>
        <authorList>
            <person name="Im W.-T."/>
        </authorList>
    </citation>
    <scope>NUCLEOTIDE SEQUENCE [LARGE SCALE GENOMIC DNA]</scope>
    <source>
        <strain evidence="2 3">UKS-15</strain>
    </source>
</reference>
<evidence type="ECO:0000313" key="3">
    <source>
        <dbReference type="Proteomes" id="UP000323164"/>
    </source>
</evidence>
<dbReference type="CDD" id="cd03801">
    <property type="entry name" value="GT4_PimA-like"/>
    <property type="match status" value="1"/>
</dbReference>
<dbReference type="InterPro" id="IPR028098">
    <property type="entry name" value="Glyco_trans_4-like_N"/>
</dbReference>
<dbReference type="PANTHER" id="PTHR45947:SF3">
    <property type="entry name" value="SULFOQUINOVOSYL TRANSFERASE SQD2"/>
    <property type="match status" value="1"/>
</dbReference>
<evidence type="ECO:0000259" key="1">
    <source>
        <dbReference type="Pfam" id="PF13439"/>
    </source>
</evidence>
<proteinExistence type="predicted"/>
<protein>
    <submittedName>
        <fullName evidence="2">Glycosyltransferase family 4 protein</fullName>
    </submittedName>
</protein>
<organism evidence="2 3">
    <name type="scientific">Cognatilysobacter lacus</name>
    <dbReference type="NCBI Taxonomy" id="1643323"/>
    <lineage>
        <taxon>Bacteria</taxon>
        <taxon>Pseudomonadati</taxon>
        <taxon>Pseudomonadota</taxon>
        <taxon>Gammaproteobacteria</taxon>
        <taxon>Lysobacterales</taxon>
        <taxon>Lysobacteraceae</taxon>
        <taxon>Cognatilysobacter</taxon>
    </lineage>
</organism>
<dbReference type="GO" id="GO:0016757">
    <property type="term" value="F:glycosyltransferase activity"/>
    <property type="evidence" value="ECO:0007669"/>
    <property type="project" value="UniProtKB-ARBA"/>
</dbReference>
<keyword evidence="2" id="KW-0808">Transferase</keyword>
<evidence type="ECO:0000313" key="2">
    <source>
        <dbReference type="EMBL" id="TZF87296.1"/>
    </source>
</evidence>
<comment type="caution">
    <text evidence="2">The sequence shown here is derived from an EMBL/GenBank/DDBJ whole genome shotgun (WGS) entry which is preliminary data.</text>
</comment>
<dbReference type="RefSeq" id="WP_149353448.1">
    <property type="nucleotide sequence ID" value="NZ_VTRV01000141.1"/>
</dbReference>
<feature type="domain" description="Glycosyltransferase subfamily 4-like N-terminal" evidence="1">
    <location>
        <begin position="14"/>
        <end position="169"/>
    </location>
</feature>
<gene>
    <name evidence="2" type="ORF">FW784_11310</name>
</gene>
<dbReference type="Gene3D" id="3.40.50.2000">
    <property type="entry name" value="Glycogen Phosphorylase B"/>
    <property type="match status" value="2"/>
</dbReference>
<dbReference type="OrthoDB" id="9790710at2"/>
<dbReference type="Pfam" id="PF13439">
    <property type="entry name" value="Glyco_transf_4"/>
    <property type="match status" value="1"/>
</dbReference>
<sequence>MNLLVLEPDPSFGGGSEAVSLSLARELAGRGHRIVLLHEAPGSMLAQYRGFASEVVQASLPGFALRSPLRTLACVLRIGRIARARRIDAIVSSHLGFIRHAAMIQALFRIPSCFHLGLSLVDPPRSLRLALGHAGAGVAPSAHSLDSWKAGGWKPGALHLVRNWVDVARFAPTCDRAQLRQDLDMATDAKHVVFVGRLCAQKGVDVLLSAFAQLAAARPDVHLHLVGPLAPDFAPVQEALLAAMPGPVRARVHAAPVTAHPERFYAAADLVCAPTVGDEAFGLTVLEAMACAVPVVASAVGIVPQLVGEHDADLLAAPGDIQGLAE</sequence>
<accession>A0A5D8YYI0</accession>
<dbReference type="EMBL" id="VTRV01000141">
    <property type="protein sequence ID" value="TZF87296.1"/>
    <property type="molecule type" value="Genomic_DNA"/>
</dbReference>